<feature type="compositionally biased region" description="Polar residues" evidence="1">
    <location>
        <begin position="121"/>
        <end position="139"/>
    </location>
</feature>
<sequence length="238" mass="25947">MSIKAEGNPCPNCSTRLKCYFINLNEKVLICPKKKCLFPFDKADISPYVIKSGSLIGKERIGESSSHIKSTQPLVRSNKEESFNPPNEDASNFPENSIFNQNNSITLKTLGVTLRDDPTNKNKLQPNSSQGLSTDTSSNSVENDLEMLFNKFPMPTTEGSLSDATAGNGLLNINTTGEAGNGNSLTVGEYTRMLFGQSGIDMNLDMFSLNSDIMGISIQGNNVNMELDELLGTFDPLE</sequence>
<dbReference type="EMBL" id="CAMKVN010002464">
    <property type="protein sequence ID" value="CAI2181235.1"/>
    <property type="molecule type" value="Genomic_DNA"/>
</dbReference>
<dbReference type="OrthoDB" id="2404192at2759"/>
<keyword evidence="3" id="KW-1185">Reference proteome</keyword>
<feature type="region of interest" description="Disordered" evidence="1">
    <location>
        <begin position="61"/>
        <end position="98"/>
    </location>
</feature>
<evidence type="ECO:0000313" key="2">
    <source>
        <dbReference type="EMBL" id="CAI2181235.1"/>
    </source>
</evidence>
<feature type="compositionally biased region" description="Polar residues" evidence="1">
    <location>
        <begin position="89"/>
        <end position="98"/>
    </location>
</feature>
<feature type="compositionally biased region" description="Polar residues" evidence="1">
    <location>
        <begin position="63"/>
        <end position="75"/>
    </location>
</feature>
<gene>
    <name evidence="2" type="ORF">FWILDA_LOCUS9982</name>
</gene>
<comment type="caution">
    <text evidence="2">The sequence shown here is derived from an EMBL/GenBank/DDBJ whole genome shotgun (WGS) entry which is preliminary data.</text>
</comment>
<evidence type="ECO:0000256" key="1">
    <source>
        <dbReference type="SAM" id="MobiDB-lite"/>
    </source>
</evidence>
<protein>
    <submittedName>
        <fullName evidence="2">1035_t:CDS:1</fullName>
    </submittedName>
</protein>
<evidence type="ECO:0000313" key="3">
    <source>
        <dbReference type="Proteomes" id="UP001153678"/>
    </source>
</evidence>
<dbReference type="AlphaFoldDB" id="A0A9W4X2A5"/>
<name>A0A9W4X2A5_9GLOM</name>
<accession>A0A9W4X2A5</accession>
<feature type="region of interest" description="Disordered" evidence="1">
    <location>
        <begin position="116"/>
        <end position="139"/>
    </location>
</feature>
<reference evidence="2" key="1">
    <citation type="submission" date="2022-08" db="EMBL/GenBank/DDBJ databases">
        <authorList>
            <person name="Kallberg Y."/>
            <person name="Tangrot J."/>
            <person name="Rosling A."/>
        </authorList>
    </citation>
    <scope>NUCLEOTIDE SEQUENCE</scope>
    <source>
        <strain evidence="2">Wild A</strain>
    </source>
</reference>
<dbReference type="Proteomes" id="UP001153678">
    <property type="component" value="Unassembled WGS sequence"/>
</dbReference>
<organism evidence="2 3">
    <name type="scientific">Funneliformis geosporum</name>
    <dbReference type="NCBI Taxonomy" id="1117311"/>
    <lineage>
        <taxon>Eukaryota</taxon>
        <taxon>Fungi</taxon>
        <taxon>Fungi incertae sedis</taxon>
        <taxon>Mucoromycota</taxon>
        <taxon>Glomeromycotina</taxon>
        <taxon>Glomeromycetes</taxon>
        <taxon>Glomerales</taxon>
        <taxon>Glomeraceae</taxon>
        <taxon>Funneliformis</taxon>
    </lineage>
</organism>
<proteinExistence type="predicted"/>